<reference evidence="2 3" key="1">
    <citation type="submission" date="2019-02" db="EMBL/GenBank/DDBJ databases">
        <title>Genome sequencing of the rare red list fungi Bondarzewia mesenterica.</title>
        <authorList>
            <person name="Buettner E."/>
            <person name="Kellner H."/>
        </authorList>
    </citation>
    <scope>NUCLEOTIDE SEQUENCE [LARGE SCALE GENOMIC DNA]</scope>
    <source>
        <strain evidence="2 3">DSM 108281</strain>
    </source>
</reference>
<protein>
    <submittedName>
        <fullName evidence="2">Uncharacterized protein</fullName>
    </submittedName>
</protein>
<name>A0A4S4LHQ4_9AGAM</name>
<evidence type="ECO:0000256" key="1">
    <source>
        <dbReference type="SAM" id="MobiDB-lite"/>
    </source>
</evidence>
<comment type="caution">
    <text evidence="2">The sequence shown here is derived from an EMBL/GenBank/DDBJ whole genome shotgun (WGS) entry which is preliminary data.</text>
</comment>
<feature type="region of interest" description="Disordered" evidence="1">
    <location>
        <begin position="160"/>
        <end position="181"/>
    </location>
</feature>
<evidence type="ECO:0000313" key="2">
    <source>
        <dbReference type="EMBL" id="THH11297.1"/>
    </source>
</evidence>
<organism evidence="2 3">
    <name type="scientific">Bondarzewia mesenterica</name>
    <dbReference type="NCBI Taxonomy" id="1095465"/>
    <lineage>
        <taxon>Eukaryota</taxon>
        <taxon>Fungi</taxon>
        <taxon>Dikarya</taxon>
        <taxon>Basidiomycota</taxon>
        <taxon>Agaricomycotina</taxon>
        <taxon>Agaricomycetes</taxon>
        <taxon>Russulales</taxon>
        <taxon>Bondarzewiaceae</taxon>
        <taxon>Bondarzewia</taxon>
    </lineage>
</organism>
<keyword evidence="3" id="KW-1185">Reference proteome</keyword>
<dbReference type="AlphaFoldDB" id="A0A4S4LHQ4"/>
<dbReference type="Proteomes" id="UP000310158">
    <property type="component" value="Unassembled WGS sequence"/>
</dbReference>
<gene>
    <name evidence="2" type="ORF">EW146_g8093</name>
</gene>
<dbReference type="EMBL" id="SGPL01000522">
    <property type="protein sequence ID" value="THH11297.1"/>
    <property type="molecule type" value="Genomic_DNA"/>
</dbReference>
<accession>A0A4S4LHQ4</accession>
<evidence type="ECO:0000313" key="3">
    <source>
        <dbReference type="Proteomes" id="UP000310158"/>
    </source>
</evidence>
<sequence length="295" mass="31946">MSDCSRTAWWGAVRYMQVAENSRYWKRRGLASNGAWTAGILTNRRSDVRHVCGYGTRMGVQAPPIPANDILALRASGLHEQSQSSILKPNLNINNWDSFGRAVGYSGDPCLHAPQARGPNRIPTFRAEGGRGYSADWRRHERPEQEIDGMGVTYPISPRSDRCTPTDAAAPLSPSPPGLPQAQTQVQVVPATFQNTTAYIPMTTCSQTSSSNPYVPYVPEQTSTLPTPTFAVAVPVSPQTSGAAVTALYYQPHLSTAAQHLSAVAAPYVSSSSPVTQYAPPLTQYTPIITQRLFA</sequence>
<proteinExistence type="predicted"/>